<reference evidence="1" key="1">
    <citation type="submission" date="2023-02" db="EMBL/GenBank/DDBJ databases">
        <title>Isolation, identification, and genome analysis of Vibrio campbellii in the Penaeus vannamei larvae stage.</title>
        <authorList>
            <person name="Huang T."/>
            <person name="Zhang B."/>
        </authorList>
    </citation>
    <scope>NUCLEOTIDE SEQUENCE</scope>
    <source>
        <strain evidence="1">20220413_1</strain>
    </source>
</reference>
<evidence type="ECO:0000313" key="1">
    <source>
        <dbReference type="EMBL" id="WDG08145.1"/>
    </source>
</evidence>
<accession>A0AAQ2XWD7</accession>
<protein>
    <submittedName>
        <fullName evidence="1">Capsule biosynthesis GfcC family protein</fullName>
    </submittedName>
</protein>
<sequence>MSALSLCVLSSSIYAASLQTTVELTGLQKSLNFDGKVRLVEIIEASQQHGASMDYPLATTLFDESEEAKEYSSSLKSFVLNQLMQKNLISHPFYKFIQDNEFSKRVLSDLDLDELRLKKDRNPLISGEYSLITPDRSDKILLLGNLDSVNILKNQQGLPLSDILTNLNDIYDSRNPYPVIIYPDGKVVEPHKGHWKSTYYYLPPLSIVYFPFADFRSSELDKSIVELLTLLKTHP</sequence>
<evidence type="ECO:0000313" key="2">
    <source>
        <dbReference type="Proteomes" id="UP001219537"/>
    </source>
</evidence>
<gene>
    <name evidence="1" type="ORF">PUN50_15705</name>
</gene>
<dbReference type="EMBL" id="CP117988">
    <property type="protein sequence ID" value="WDG08145.1"/>
    <property type="molecule type" value="Genomic_DNA"/>
</dbReference>
<dbReference type="AlphaFoldDB" id="A0AAQ2XWD7"/>
<dbReference type="RefSeq" id="WP_274290635.1">
    <property type="nucleotide sequence ID" value="NZ_CP117988.1"/>
</dbReference>
<name>A0AAQ2XWD7_9VIBR</name>
<proteinExistence type="predicted"/>
<organism evidence="1 2">
    <name type="scientific">Vibrio campbellii</name>
    <dbReference type="NCBI Taxonomy" id="680"/>
    <lineage>
        <taxon>Bacteria</taxon>
        <taxon>Pseudomonadati</taxon>
        <taxon>Pseudomonadota</taxon>
        <taxon>Gammaproteobacteria</taxon>
        <taxon>Vibrionales</taxon>
        <taxon>Vibrionaceae</taxon>
        <taxon>Vibrio</taxon>
    </lineage>
</organism>
<dbReference type="Proteomes" id="UP001219537">
    <property type="component" value="Chromosome 1"/>
</dbReference>